<organism evidence="3 4">
    <name type="scientific">Phoenix dactylifera</name>
    <name type="common">Date palm</name>
    <dbReference type="NCBI Taxonomy" id="42345"/>
    <lineage>
        <taxon>Eukaryota</taxon>
        <taxon>Viridiplantae</taxon>
        <taxon>Streptophyta</taxon>
        <taxon>Embryophyta</taxon>
        <taxon>Tracheophyta</taxon>
        <taxon>Spermatophyta</taxon>
        <taxon>Magnoliopsida</taxon>
        <taxon>Liliopsida</taxon>
        <taxon>Arecaceae</taxon>
        <taxon>Coryphoideae</taxon>
        <taxon>Phoeniceae</taxon>
        <taxon>Phoenix</taxon>
    </lineage>
</organism>
<feature type="region of interest" description="Disordered" evidence="1">
    <location>
        <begin position="282"/>
        <end position="335"/>
    </location>
</feature>
<gene>
    <name evidence="4" type="primary">LOC103716908</name>
</gene>
<dbReference type="InterPro" id="IPR036779">
    <property type="entry name" value="LysM_dom_sf"/>
</dbReference>
<reference evidence="4" key="2">
    <citation type="submission" date="2025-08" db="UniProtKB">
        <authorList>
            <consortium name="RefSeq"/>
        </authorList>
    </citation>
    <scope>IDENTIFICATION</scope>
    <source>
        <tissue evidence="4">Young leaves</tissue>
    </source>
</reference>
<dbReference type="PANTHER" id="PTHR20932">
    <property type="entry name" value="LYSM AND PUTATIVE PEPTIDOGLYCAN-BINDING DOMAIN-CONTAINING PROTEIN"/>
    <property type="match status" value="1"/>
</dbReference>
<dbReference type="Gene3D" id="3.10.350.10">
    <property type="entry name" value="LysM domain"/>
    <property type="match status" value="1"/>
</dbReference>
<reference evidence="3" key="1">
    <citation type="journal article" date="2019" name="Nat. Commun.">
        <title>Genome-wide association mapping of date palm fruit traits.</title>
        <authorList>
            <person name="Hazzouri K.M."/>
            <person name="Gros-Balthazard M."/>
            <person name="Flowers J.M."/>
            <person name="Copetti D."/>
            <person name="Lemansour A."/>
            <person name="Lebrun M."/>
            <person name="Masmoudi K."/>
            <person name="Ferrand S."/>
            <person name="Dhar M.I."/>
            <person name="Fresquez Z.A."/>
            <person name="Rosas U."/>
            <person name="Zhang J."/>
            <person name="Talag J."/>
            <person name="Lee S."/>
            <person name="Kudrna D."/>
            <person name="Powell R.F."/>
            <person name="Leitch I.J."/>
            <person name="Krueger R.R."/>
            <person name="Wing R.A."/>
            <person name="Amiri K.M.A."/>
            <person name="Purugganan M.D."/>
        </authorList>
    </citation>
    <scope>NUCLEOTIDE SEQUENCE [LARGE SCALE GENOMIC DNA]</scope>
    <source>
        <strain evidence="3">cv. Khalas</strain>
    </source>
</reference>
<evidence type="ECO:0000313" key="3">
    <source>
        <dbReference type="Proteomes" id="UP000228380"/>
    </source>
</evidence>
<accession>A0A8B7CPE5</accession>
<protein>
    <submittedName>
        <fullName evidence="4">Uncharacterized protein LOC103716908 isoform X1</fullName>
    </submittedName>
</protein>
<dbReference type="PANTHER" id="PTHR20932:SF36">
    <property type="entry name" value="OS03G0110600 PROTEIN"/>
    <property type="match status" value="1"/>
</dbReference>
<feature type="domain" description="LysM" evidence="2">
    <location>
        <begin position="40"/>
        <end position="84"/>
    </location>
</feature>
<dbReference type="PROSITE" id="PS51782">
    <property type="entry name" value="LYSM"/>
    <property type="match status" value="1"/>
</dbReference>
<dbReference type="AlphaFoldDB" id="A0A8B7CPE5"/>
<dbReference type="InterPro" id="IPR018392">
    <property type="entry name" value="LysM"/>
</dbReference>
<dbReference type="SUPFAM" id="SSF54106">
    <property type="entry name" value="LysM domain"/>
    <property type="match status" value="1"/>
</dbReference>
<dbReference type="RefSeq" id="XP_008803333.1">
    <property type="nucleotide sequence ID" value="XM_008805111.4"/>
</dbReference>
<proteinExistence type="predicted"/>
<dbReference type="OrthoDB" id="538216at2759"/>
<evidence type="ECO:0000259" key="2">
    <source>
        <dbReference type="PROSITE" id="PS51782"/>
    </source>
</evidence>
<dbReference type="Pfam" id="PF01476">
    <property type="entry name" value="LysM"/>
    <property type="match status" value="1"/>
</dbReference>
<evidence type="ECO:0000313" key="4">
    <source>
        <dbReference type="RefSeq" id="XP_008803333.1"/>
    </source>
</evidence>
<dbReference type="GeneID" id="103716908"/>
<feature type="compositionally biased region" description="Low complexity" evidence="1">
    <location>
        <begin position="307"/>
        <end position="327"/>
    </location>
</feature>
<dbReference type="KEGG" id="pda:103716908"/>
<dbReference type="InterPro" id="IPR045030">
    <property type="entry name" value="LYSM1-4"/>
</dbReference>
<name>A0A8B7CPE5_PHODC</name>
<evidence type="ECO:0000256" key="1">
    <source>
        <dbReference type="SAM" id="MobiDB-lite"/>
    </source>
</evidence>
<keyword evidence="3" id="KW-1185">Reference proteome</keyword>
<dbReference type="CDD" id="cd00118">
    <property type="entry name" value="LysM"/>
    <property type="match status" value="1"/>
</dbReference>
<dbReference type="SMART" id="SM00257">
    <property type="entry name" value="LysM"/>
    <property type="match status" value="1"/>
</dbReference>
<sequence length="347" mass="37210">MQNEGARKNGASRLLSAGRLDGSVSASSSPTSCYSGAKYIEHHVSKMDTLAGLAIMYGVEVADIKRMNGLATDGQMFAHRTLRIPWPGRHSPSTIHLNGAANYREQTLGRHPCRDTPDSLQRPKLINPQHKISPAMISLQGYYGLKPPKGGPAAEETEMSVYKISSSLYFEDESPKTSPASGPEYPNKRRMSASLANGFPWENGEAVEIPVVAEAGDGSDEKLESEKSIRRRQKADTDPLLHTLDILMEDGGGLAGRIGKSLAPRLKLGTPVDIDLVRQNAVSAEDTPTGNGLAAVRKSTSTSNLQDSDSGSTRSSSKWTSKSDASTRPVFGGLPKPIVAWNKAALD</sequence>
<dbReference type="Proteomes" id="UP000228380">
    <property type="component" value="Chromosome 17"/>
</dbReference>